<evidence type="ECO:0000256" key="2">
    <source>
        <dbReference type="ARBA" id="ARBA00022692"/>
    </source>
</evidence>
<feature type="transmembrane region" description="Helical" evidence="6">
    <location>
        <begin position="701"/>
        <end position="722"/>
    </location>
</feature>
<reference evidence="9" key="1">
    <citation type="submission" date="2016-04" db="EMBL/GenBank/DDBJ databases">
        <title>Comparative genomics of biotechnologically important yeasts.</title>
        <authorList>
            <consortium name="DOE Joint Genome Institute"/>
            <person name="Riley R."/>
            <person name="Haridas S."/>
            <person name="Wolfe K.H."/>
            <person name="Lopes M.R."/>
            <person name="Hittinger C.T."/>
            <person name="Goker M."/>
            <person name="Salamov A."/>
            <person name="Wisecaver J."/>
            <person name="Long T.M."/>
            <person name="Aerts A.L."/>
            <person name="Barry K."/>
            <person name="Choi C."/>
            <person name="Clum A."/>
            <person name="Coughlan A.Y."/>
            <person name="Deshpande S."/>
            <person name="Douglass A.P."/>
            <person name="Hanson S.J."/>
            <person name="Klenk H.-P."/>
            <person name="Labutti K."/>
            <person name="Lapidus A."/>
            <person name="Lindquist E."/>
            <person name="Lipzen A."/>
            <person name="Meier-Kolthoff J.P."/>
            <person name="Ohm R.A."/>
            <person name="Otillar R.P."/>
            <person name="Pangilinan J."/>
            <person name="Peng Y."/>
            <person name="Rokas A."/>
            <person name="Rosa C.A."/>
            <person name="Scheuner C."/>
            <person name="Sibirny A.A."/>
            <person name="Slot J.C."/>
            <person name="Stielow J.B."/>
            <person name="Sun H."/>
            <person name="Kurtzman C.P."/>
            <person name="Blackwell M."/>
            <person name="Grigoriev I.V."/>
            <person name="Jeffries T.W."/>
        </authorList>
    </citation>
    <scope>NUCLEOTIDE SEQUENCE [LARGE SCALE GENOMIC DNA]</scope>
    <source>
        <strain evidence="9">NRRL YB-2248</strain>
    </source>
</reference>
<evidence type="ECO:0000259" key="7">
    <source>
        <dbReference type="Pfam" id="PF13515"/>
    </source>
</evidence>
<evidence type="ECO:0000313" key="9">
    <source>
        <dbReference type="Proteomes" id="UP000094801"/>
    </source>
</evidence>
<feature type="transmembrane region" description="Helical" evidence="6">
    <location>
        <begin position="615"/>
        <end position="640"/>
    </location>
</feature>
<proteinExistence type="predicted"/>
<dbReference type="Proteomes" id="UP000094801">
    <property type="component" value="Unassembled WGS sequence"/>
</dbReference>
<dbReference type="PANTHER" id="PTHR47804">
    <property type="entry name" value="60S RIBOSOMAL PROTEIN L19"/>
    <property type="match status" value="1"/>
</dbReference>
<name>A0A1E4T987_9ASCO</name>
<evidence type="ECO:0000313" key="8">
    <source>
        <dbReference type="EMBL" id="ODV88299.1"/>
    </source>
</evidence>
<dbReference type="InterPro" id="IPR052430">
    <property type="entry name" value="IVT-Associated"/>
</dbReference>
<feature type="transmembrane region" description="Helical" evidence="6">
    <location>
        <begin position="729"/>
        <end position="746"/>
    </location>
</feature>
<dbReference type="GO" id="GO:0016020">
    <property type="term" value="C:membrane"/>
    <property type="evidence" value="ECO:0007669"/>
    <property type="project" value="UniProtKB-SubCell"/>
</dbReference>
<accession>A0A1E4T987</accession>
<dbReference type="Pfam" id="PF13515">
    <property type="entry name" value="FUSC_2"/>
    <property type="match status" value="1"/>
</dbReference>
<keyword evidence="3 6" id="KW-1133">Transmembrane helix</keyword>
<evidence type="ECO:0000256" key="6">
    <source>
        <dbReference type="SAM" id="Phobius"/>
    </source>
</evidence>
<keyword evidence="9" id="KW-1185">Reference proteome</keyword>
<dbReference type="OrthoDB" id="68611at2759"/>
<evidence type="ECO:0000256" key="5">
    <source>
        <dbReference type="SAM" id="MobiDB-lite"/>
    </source>
</evidence>
<feature type="transmembrane region" description="Helical" evidence="6">
    <location>
        <begin position="248"/>
        <end position="267"/>
    </location>
</feature>
<feature type="transmembrane region" description="Helical" evidence="6">
    <location>
        <begin position="646"/>
        <end position="664"/>
    </location>
</feature>
<evidence type="ECO:0000256" key="4">
    <source>
        <dbReference type="ARBA" id="ARBA00023136"/>
    </source>
</evidence>
<feature type="transmembrane region" description="Helical" evidence="6">
    <location>
        <begin position="766"/>
        <end position="787"/>
    </location>
</feature>
<dbReference type="InterPro" id="IPR049453">
    <property type="entry name" value="Memb_transporter_dom"/>
</dbReference>
<dbReference type="STRING" id="983967.A0A1E4T987"/>
<dbReference type="EMBL" id="KV453847">
    <property type="protein sequence ID" value="ODV88299.1"/>
    <property type="molecule type" value="Genomic_DNA"/>
</dbReference>
<feature type="transmembrane region" description="Helical" evidence="6">
    <location>
        <begin position="676"/>
        <end position="695"/>
    </location>
</feature>
<evidence type="ECO:0000256" key="1">
    <source>
        <dbReference type="ARBA" id="ARBA00004141"/>
    </source>
</evidence>
<keyword evidence="2 6" id="KW-0812">Transmembrane</keyword>
<sequence>MHHEHHQPLRTVKSIGSVSASSKIGRSRRSSTVILPETGQKVQKVYSYFETTPDERGLEERLMASRSTTSPLPELSEASLRSPYQRFIRYLSSPVFKGDLKASFAYFIASLAVYNRTISDLLGVSDSKHLVCTTVVYFHATRTKGSMIQSLIFVCISLGFAFTVSVIATYISSLFLTKTDNFDTEVGDFIQLIISCASLGAISFVKLWMNQQTFDNACSLSAITVIACIIKEGSVGSSGLPWAKIKSIFLITLTGCVCSVGTNWLLWPTSAETNLKNSLNENMDMLSVLLKRVSQSFLRFENLDSPAMNRLVDQHKLNLISLKETLLEAKFELYLTGREYEYQLLEKLVQSANRLAMIRAGLRRSVDFKWELVHQEEAAAESSTTGAVSIKSFQSDLYNDMVELDDNSSEENIEEDEDDYDDDVVAFDSKELFDLFVYHLGPSMKSFSFTVRQILASIAFDEKHNVVSLVPQFTESLKAARELFDTRQSKAIKNLYDQELFKQQTDFDTKLHQEEVTASCGNFTYLLLEFSRELMDNLAILNELSKASSHKRTFGFLKFWDRKKRKNPESTFNGMLEHFQIQQDFSPLSTTLTTEESTHTFLTACKRKIWQIYRLFYGVDVQFGIRVFFGTLVMAIFGYLDSTKEYFNGWHSEWGIVAFCIIMNKSVGGTYMTFKWRFFGTFIGAMAGYLTWVLFYPNRFMMALCGFLFALPCFHIILTWTYINGYGRFILLAYNLTILYSYTRSIGKSPDTIEGGNDPMVFQIGLHRFVGVSLGSLWALIVTMTLFPCSARSRIRRGLSILWLRMGIVWHSGPLSYVVDPDTRNCKLIGIRDRKTIHDIMDELSILLTQAPLEIRLKGPFPTEIYSKLLKSTTKIIDAFENMNSVIQMDTILCPNEYSVLAILHDEVAELENRVFLIFYMLASAMKLGFPLANKPASTEHAKKRMLLKLSEVRNRIESENPVLTNKDFVLLYSYNLVTNSVIKELDVLLKLVAELYGMVSEDTLAM</sequence>
<feature type="transmembrane region" description="Helical" evidence="6">
    <location>
        <begin position="220"/>
        <end position="242"/>
    </location>
</feature>
<evidence type="ECO:0000256" key="3">
    <source>
        <dbReference type="ARBA" id="ARBA00022989"/>
    </source>
</evidence>
<gene>
    <name evidence="8" type="ORF">CANARDRAFT_216679</name>
</gene>
<organism evidence="8 9">
    <name type="scientific">[Candida] arabinofermentans NRRL YB-2248</name>
    <dbReference type="NCBI Taxonomy" id="983967"/>
    <lineage>
        <taxon>Eukaryota</taxon>
        <taxon>Fungi</taxon>
        <taxon>Dikarya</taxon>
        <taxon>Ascomycota</taxon>
        <taxon>Saccharomycotina</taxon>
        <taxon>Pichiomycetes</taxon>
        <taxon>Pichiales</taxon>
        <taxon>Pichiaceae</taxon>
        <taxon>Ogataea</taxon>
        <taxon>Ogataea/Candida clade</taxon>
    </lineage>
</organism>
<feature type="domain" description="Integral membrane bound transporter" evidence="7">
    <location>
        <begin position="645"/>
        <end position="782"/>
    </location>
</feature>
<keyword evidence="4 6" id="KW-0472">Membrane</keyword>
<feature type="transmembrane region" description="Helical" evidence="6">
    <location>
        <begin position="151"/>
        <end position="177"/>
    </location>
</feature>
<comment type="subcellular location">
    <subcellularLocation>
        <location evidence="1">Membrane</location>
        <topology evidence="1">Multi-pass membrane protein</topology>
    </subcellularLocation>
</comment>
<feature type="region of interest" description="Disordered" evidence="5">
    <location>
        <begin position="1"/>
        <end position="32"/>
    </location>
</feature>
<protein>
    <recommendedName>
        <fullName evidence="7">Integral membrane bound transporter domain-containing protein</fullName>
    </recommendedName>
</protein>
<dbReference type="AlphaFoldDB" id="A0A1E4T987"/>
<feature type="transmembrane region" description="Helical" evidence="6">
    <location>
        <begin position="189"/>
        <end position="208"/>
    </location>
</feature>
<feature type="compositionally biased region" description="Polar residues" evidence="5">
    <location>
        <begin position="14"/>
        <end position="24"/>
    </location>
</feature>
<dbReference type="PANTHER" id="PTHR47804:SF1">
    <property type="entry name" value="DUF2421 DOMAIN-CONTAINING PROTEIN"/>
    <property type="match status" value="1"/>
</dbReference>